<protein>
    <submittedName>
        <fullName evidence="1">Uncharacterized protein</fullName>
    </submittedName>
</protein>
<comment type="caution">
    <text evidence="1">The sequence shown here is derived from an EMBL/GenBank/DDBJ whole genome shotgun (WGS) entry which is preliminary data.</text>
</comment>
<accession>M5TTA3</accession>
<proteinExistence type="predicted"/>
<sequence>MAGILAKNLESREAAHLYAFKRVKLPLPPPASIQPSDPTEGHRI</sequence>
<gene>
    <name evidence="1" type="ORF">RSSM_06102</name>
</gene>
<dbReference type="Proteomes" id="UP000011885">
    <property type="component" value="Unassembled WGS sequence"/>
</dbReference>
<organism evidence="1 2">
    <name type="scientific">Rhodopirellula sallentina SM41</name>
    <dbReference type="NCBI Taxonomy" id="1263870"/>
    <lineage>
        <taxon>Bacteria</taxon>
        <taxon>Pseudomonadati</taxon>
        <taxon>Planctomycetota</taxon>
        <taxon>Planctomycetia</taxon>
        <taxon>Pirellulales</taxon>
        <taxon>Pirellulaceae</taxon>
        <taxon>Rhodopirellula</taxon>
    </lineage>
</organism>
<reference evidence="1 2" key="1">
    <citation type="journal article" date="2013" name="Mar. Genomics">
        <title>Expression of sulfatases in Rhodopirellula baltica and the diversity of sulfatases in the genus Rhodopirellula.</title>
        <authorList>
            <person name="Wegner C.E."/>
            <person name="Richter-Heitmann T."/>
            <person name="Klindworth A."/>
            <person name="Klockow C."/>
            <person name="Richter M."/>
            <person name="Achstetter T."/>
            <person name="Glockner F.O."/>
            <person name="Harder J."/>
        </authorList>
    </citation>
    <scope>NUCLEOTIDE SEQUENCE [LARGE SCALE GENOMIC DNA]</scope>
    <source>
        <strain evidence="1 2">SM41</strain>
    </source>
</reference>
<evidence type="ECO:0000313" key="2">
    <source>
        <dbReference type="Proteomes" id="UP000011885"/>
    </source>
</evidence>
<dbReference type="EMBL" id="ANOH01000431">
    <property type="protein sequence ID" value="EMI52390.1"/>
    <property type="molecule type" value="Genomic_DNA"/>
</dbReference>
<keyword evidence="2" id="KW-1185">Reference proteome</keyword>
<evidence type="ECO:0000313" key="1">
    <source>
        <dbReference type="EMBL" id="EMI52390.1"/>
    </source>
</evidence>
<name>M5TTA3_9BACT</name>
<dbReference type="AlphaFoldDB" id="M5TTA3"/>